<evidence type="ECO:0000256" key="1">
    <source>
        <dbReference type="SAM" id="MobiDB-lite"/>
    </source>
</evidence>
<organism evidence="2 3">
    <name type="scientific">Candidatus Iainarchaeum sp</name>
    <dbReference type="NCBI Taxonomy" id="3101447"/>
    <lineage>
        <taxon>Archaea</taxon>
        <taxon>Candidatus Iainarchaeota</taxon>
        <taxon>Candidatus Iainarchaeia</taxon>
        <taxon>Candidatus Iainarchaeales</taxon>
        <taxon>Candidatus Iainarchaeaceae</taxon>
        <taxon>Candidatus Iainarchaeum</taxon>
    </lineage>
</organism>
<feature type="region of interest" description="Disordered" evidence="1">
    <location>
        <begin position="1"/>
        <end position="26"/>
    </location>
</feature>
<dbReference type="EMBL" id="JABJNZ010000046">
    <property type="protein sequence ID" value="MBT4870561.1"/>
    <property type="molecule type" value="Genomic_DNA"/>
</dbReference>
<reference evidence="2" key="1">
    <citation type="journal article" date="2021" name="ISME J.">
        <title>Mercury methylation by metabolically versatile and cosmopolitan marine bacteria.</title>
        <authorList>
            <person name="Lin H."/>
            <person name="Ascher D.B."/>
            <person name="Myung Y."/>
            <person name="Lamborg C.H."/>
            <person name="Hallam S.J."/>
            <person name="Gionfriddo C.M."/>
            <person name="Holt K.E."/>
            <person name="Moreau J.W."/>
        </authorList>
    </citation>
    <scope>NUCLEOTIDE SEQUENCE</scope>
    <source>
        <strain evidence="2">SI075_bin30</strain>
    </source>
</reference>
<proteinExistence type="predicted"/>
<evidence type="ECO:0000313" key="3">
    <source>
        <dbReference type="Proteomes" id="UP000722459"/>
    </source>
</evidence>
<gene>
    <name evidence="2" type="ORF">HON47_03240</name>
</gene>
<protein>
    <submittedName>
        <fullName evidence="2">Uncharacterized protein</fullName>
    </submittedName>
</protein>
<comment type="caution">
    <text evidence="2">The sequence shown here is derived from an EMBL/GenBank/DDBJ whole genome shotgun (WGS) entry which is preliminary data.</text>
</comment>
<dbReference type="Proteomes" id="UP000722459">
    <property type="component" value="Unassembled WGS sequence"/>
</dbReference>
<name>A0A8T5GF16_9ARCH</name>
<sequence>MPKARSGNSVHRTNARKGQNVASAGTIGAKRKATVFDWEAASRKERAFKARASKEALKARTLKTRSRKRKKTPGTVLSELEFVHEHSVPKRGFNQMIRGMRKLHKLRERDRRTKGKVIVNPEVIAGFLRGLKEKEAVNLPEPNIVAFSNWAIGKDPTKLKAIR</sequence>
<accession>A0A8T5GF16</accession>
<evidence type="ECO:0000313" key="2">
    <source>
        <dbReference type="EMBL" id="MBT4870561.1"/>
    </source>
</evidence>
<feature type="compositionally biased region" description="Polar residues" evidence="1">
    <location>
        <begin position="1"/>
        <end position="23"/>
    </location>
</feature>
<dbReference type="AlphaFoldDB" id="A0A8T5GF16"/>